<name>A0ABR6IT74_9HYPH</name>
<protein>
    <submittedName>
        <fullName evidence="1">Uncharacterized protein</fullName>
    </submittedName>
</protein>
<keyword evidence="2" id="KW-1185">Reference proteome</keyword>
<gene>
    <name evidence="1" type="ORF">GGD56_004983</name>
</gene>
<accession>A0ABR6IT74</accession>
<evidence type="ECO:0000313" key="1">
    <source>
        <dbReference type="EMBL" id="MBB4231111.1"/>
    </source>
</evidence>
<dbReference type="EMBL" id="JACIFX010000007">
    <property type="protein sequence ID" value="MBB4231111.1"/>
    <property type="molecule type" value="Genomic_DNA"/>
</dbReference>
<proteinExistence type="predicted"/>
<reference evidence="1 2" key="1">
    <citation type="submission" date="2020-08" db="EMBL/GenBank/DDBJ databases">
        <title>Genomic Encyclopedia of Type Strains, Phase IV (KMG-V): Genome sequencing to study the core and pangenomes of soil and plant-associated prokaryotes.</title>
        <authorList>
            <person name="Whitman W."/>
        </authorList>
    </citation>
    <scope>NUCLEOTIDE SEQUENCE [LARGE SCALE GENOMIC DNA]</scope>
    <source>
        <strain evidence="1 2">SEMIA 4087</strain>
    </source>
</reference>
<evidence type="ECO:0000313" key="2">
    <source>
        <dbReference type="Proteomes" id="UP000551353"/>
    </source>
</evidence>
<sequence length="34" mass="3656">MDVFSEQCLTGEIKACPAGRIDAEILPATFSADR</sequence>
<organism evidence="1 2">
    <name type="scientific">Rhizobium mongolense</name>
    <dbReference type="NCBI Taxonomy" id="57676"/>
    <lineage>
        <taxon>Bacteria</taxon>
        <taxon>Pseudomonadati</taxon>
        <taxon>Pseudomonadota</taxon>
        <taxon>Alphaproteobacteria</taxon>
        <taxon>Hyphomicrobiales</taxon>
        <taxon>Rhizobiaceae</taxon>
        <taxon>Rhizobium/Agrobacterium group</taxon>
        <taxon>Rhizobium</taxon>
    </lineage>
</organism>
<comment type="caution">
    <text evidence="1">The sequence shown here is derived from an EMBL/GenBank/DDBJ whole genome shotgun (WGS) entry which is preliminary data.</text>
</comment>
<dbReference type="Proteomes" id="UP000551353">
    <property type="component" value="Unassembled WGS sequence"/>
</dbReference>